<dbReference type="GO" id="GO:0043043">
    <property type="term" value="P:peptide biosynthetic process"/>
    <property type="evidence" value="ECO:0007669"/>
    <property type="project" value="InterPro"/>
</dbReference>
<comment type="similarity">
    <text evidence="1">Belongs to the elongation factor P family.</text>
</comment>
<evidence type="ECO:0000259" key="2">
    <source>
        <dbReference type="SMART" id="SM00841"/>
    </source>
</evidence>
<dbReference type="InterPro" id="IPR013852">
    <property type="entry name" value="Transl_elong_P/YeiP_CS"/>
</dbReference>
<dbReference type="InterPro" id="IPR020599">
    <property type="entry name" value="Transl_elong_fac_P/YeiP"/>
</dbReference>
<evidence type="ECO:0000256" key="1">
    <source>
        <dbReference type="ARBA" id="ARBA00009479"/>
    </source>
</evidence>
<keyword evidence="4" id="KW-1185">Reference proteome</keyword>
<accession>A0A6P3ZJX4</accession>
<feature type="domain" description="Elongation factor P C-terminal" evidence="2">
    <location>
        <begin position="207"/>
        <end position="262"/>
    </location>
</feature>
<dbReference type="Gene3D" id="2.30.30.30">
    <property type="match status" value="1"/>
</dbReference>
<dbReference type="SUPFAM" id="SSF50104">
    <property type="entry name" value="Translation proteins SH3-like domain"/>
    <property type="match status" value="1"/>
</dbReference>
<dbReference type="FunCoup" id="A0A6P3ZJX4">
    <property type="interactions" value="494"/>
</dbReference>
<dbReference type="InterPro" id="IPR001059">
    <property type="entry name" value="Transl_elong_P/YeiP_cen"/>
</dbReference>
<dbReference type="CDD" id="cd05794">
    <property type="entry name" value="S1_EF-P_repeat_2"/>
    <property type="match status" value="1"/>
</dbReference>
<dbReference type="AlphaFoldDB" id="A0A6P3ZJX4"/>
<dbReference type="SMART" id="SM01185">
    <property type="entry name" value="EFP"/>
    <property type="match status" value="1"/>
</dbReference>
<dbReference type="Pfam" id="PF01132">
    <property type="entry name" value="EFP"/>
    <property type="match status" value="1"/>
</dbReference>
<dbReference type="InterPro" id="IPR013185">
    <property type="entry name" value="Transl_elong_KOW-like"/>
</dbReference>
<dbReference type="Proteomes" id="UP001652623">
    <property type="component" value="Chromosome 4"/>
</dbReference>
<dbReference type="GO" id="GO:0003746">
    <property type="term" value="F:translation elongation factor activity"/>
    <property type="evidence" value="ECO:0007669"/>
    <property type="project" value="InterPro"/>
</dbReference>
<gene>
    <name evidence="5" type="primary">LOC107415035</name>
</gene>
<reference evidence="5" key="1">
    <citation type="submission" date="2025-08" db="UniProtKB">
        <authorList>
            <consortium name="RefSeq"/>
        </authorList>
    </citation>
    <scope>IDENTIFICATION</scope>
    <source>
        <tissue evidence="5">Seedling</tissue>
    </source>
</reference>
<evidence type="ECO:0000313" key="5">
    <source>
        <dbReference type="RefSeq" id="XP_015878783.3"/>
    </source>
</evidence>
<name>A0A6P3ZJX4_ZIZJJ</name>
<feature type="domain" description="Translation elongation factor P/YeiP central" evidence="3">
    <location>
        <begin position="144"/>
        <end position="199"/>
    </location>
</feature>
<dbReference type="InterPro" id="IPR012340">
    <property type="entry name" value="NA-bd_OB-fold"/>
</dbReference>
<dbReference type="InterPro" id="IPR014722">
    <property type="entry name" value="Rib_uL2_dom2"/>
</dbReference>
<organism evidence="4 5">
    <name type="scientific">Ziziphus jujuba</name>
    <name type="common">Chinese jujube</name>
    <name type="synonym">Ziziphus sativa</name>
    <dbReference type="NCBI Taxonomy" id="326968"/>
    <lineage>
        <taxon>Eukaryota</taxon>
        <taxon>Viridiplantae</taxon>
        <taxon>Streptophyta</taxon>
        <taxon>Embryophyta</taxon>
        <taxon>Tracheophyta</taxon>
        <taxon>Spermatophyta</taxon>
        <taxon>Magnoliopsida</taxon>
        <taxon>eudicotyledons</taxon>
        <taxon>Gunneridae</taxon>
        <taxon>Pentapetalae</taxon>
        <taxon>rosids</taxon>
        <taxon>fabids</taxon>
        <taxon>Rosales</taxon>
        <taxon>Rhamnaceae</taxon>
        <taxon>Paliureae</taxon>
        <taxon>Ziziphus</taxon>
    </lineage>
</organism>
<dbReference type="SUPFAM" id="SSF50249">
    <property type="entry name" value="Nucleic acid-binding proteins"/>
    <property type="match status" value="2"/>
</dbReference>
<dbReference type="NCBIfam" id="NF001810">
    <property type="entry name" value="PRK00529.1"/>
    <property type="match status" value="1"/>
</dbReference>
<dbReference type="InParanoid" id="A0A6P3ZJX4"/>
<evidence type="ECO:0000259" key="3">
    <source>
        <dbReference type="SMART" id="SM01185"/>
    </source>
</evidence>
<dbReference type="PANTHER" id="PTHR30053">
    <property type="entry name" value="ELONGATION FACTOR P"/>
    <property type="match status" value="1"/>
</dbReference>
<protein>
    <submittedName>
        <fullName evidence="5">Uncharacterized protein LOC107415035</fullName>
    </submittedName>
</protein>
<dbReference type="InterPro" id="IPR008991">
    <property type="entry name" value="Translation_prot_SH3-like_sf"/>
</dbReference>
<dbReference type="PROSITE" id="PS01275">
    <property type="entry name" value="EFP"/>
    <property type="match status" value="1"/>
</dbReference>
<dbReference type="Pfam" id="PF08207">
    <property type="entry name" value="EFP_N"/>
    <property type="match status" value="1"/>
</dbReference>
<dbReference type="Gene3D" id="2.40.50.140">
    <property type="entry name" value="Nucleic acid-binding proteins"/>
    <property type="match status" value="2"/>
</dbReference>
<dbReference type="GO" id="GO:0005829">
    <property type="term" value="C:cytosol"/>
    <property type="evidence" value="ECO:0007669"/>
    <property type="project" value="UniProtKB-ARBA"/>
</dbReference>
<dbReference type="InterPro" id="IPR015365">
    <property type="entry name" value="Elong-fact-P_C"/>
</dbReference>
<sequence>MQGVVHRKRLSGCVFTALLDYYSPSLIHTHTHSSSTSTSTSTWFHHSTITHTSNTLLCPTKSYLLASPWSAFFSRGLKIDGSTVRAGNVIEKKDRIYQVLKVEHSHEGRGKATIKLQLRDIDSGNKVTQRLGTEEAVERVFVETKTYIYMCTDRDGKVLLMDPDTLDQLEVAENFFGKNVKYLQDEMKVKVELYNGIPLSASIPKHVTYTVKEAQPPMKGIAATPKDKIAVLDNGLTVKVPPHILVGEAIIIDTEDGSYVRRVK</sequence>
<dbReference type="GeneID" id="107415035"/>
<proteinExistence type="inferred from homology"/>
<dbReference type="KEGG" id="zju:107415035"/>
<dbReference type="Pfam" id="PF09285">
    <property type="entry name" value="Elong-fact-P_C"/>
    <property type="match status" value="1"/>
</dbReference>
<dbReference type="RefSeq" id="XP_015878783.3">
    <property type="nucleotide sequence ID" value="XM_016023297.4"/>
</dbReference>
<dbReference type="SMART" id="SM00841">
    <property type="entry name" value="Elong-fact-P_C"/>
    <property type="match status" value="1"/>
</dbReference>
<dbReference type="PANTHER" id="PTHR30053:SF14">
    <property type="entry name" value="TRANSLATION ELONGATION FACTOR KOW-LIKE DOMAIN-CONTAINING PROTEIN"/>
    <property type="match status" value="1"/>
</dbReference>
<evidence type="ECO:0000313" key="4">
    <source>
        <dbReference type="Proteomes" id="UP001652623"/>
    </source>
</evidence>